<proteinExistence type="predicted"/>
<sequence length="180" mass="20163">MLHEYVVKQQRCHLLDSMKESENPCCVCGSLPLITKTASVYSAGKNRDVYFLAEEAYTPVLVILGMLGIVSETLLLKLINLRKFTLSHGCKKDVCHVLDAWEVLYQSCGRDCSANNDEDRILVIKGLLGANSKTQVVCGSSMLFQSSITLYASNAYYKSAVLPYMLLMHITKVQYYPICF</sequence>
<dbReference type="AlphaFoldDB" id="A0A8T2RP85"/>
<evidence type="ECO:0000313" key="2">
    <source>
        <dbReference type="Proteomes" id="UP000825935"/>
    </source>
</evidence>
<accession>A0A8T2RP85</accession>
<reference evidence="1" key="1">
    <citation type="submission" date="2021-08" db="EMBL/GenBank/DDBJ databases">
        <title>WGS assembly of Ceratopteris richardii.</title>
        <authorList>
            <person name="Marchant D.B."/>
            <person name="Chen G."/>
            <person name="Jenkins J."/>
            <person name="Shu S."/>
            <person name="Leebens-Mack J."/>
            <person name="Grimwood J."/>
            <person name="Schmutz J."/>
            <person name="Soltis P."/>
            <person name="Soltis D."/>
            <person name="Chen Z.-H."/>
        </authorList>
    </citation>
    <scope>NUCLEOTIDE SEQUENCE</scope>
    <source>
        <strain evidence="1">Whitten #5841</strain>
        <tissue evidence="1">Leaf</tissue>
    </source>
</reference>
<protein>
    <submittedName>
        <fullName evidence="1">Uncharacterized protein</fullName>
    </submittedName>
</protein>
<gene>
    <name evidence="1" type="ORF">KP509_26G062400</name>
</gene>
<dbReference type="OrthoDB" id="674604at2759"/>
<comment type="caution">
    <text evidence="1">The sequence shown here is derived from an EMBL/GenBank/DDBJ whole genome shotgun (WGS) entry which is preliminary data.</text>
</comment>
<dbReference type="EMBL" id="CM035431">
    <property type="protein sequence ID" value="KAH7297263.1"/>
    <property type="molecule type" value="Genomic_DNA"/>
</dbReference>
<name>A0A8T2RP85_CERRI</name>
<evidence type="ECO:0000313" key="1">
    <source>
        <dbReference type="EMBL" id="KAH7297263.1"/>
    </source>
</evidence>
<organism evidence="1 2">
    <name type="scientific">Ceratopteris richardii</name>
    <name type="common">Triangle waterfern</name>
    <dbReference type="NCBI Taxonomy" id="49495"/>
    <lineage>
        <taxon>Eukaryota</taxon>
        <taxon>Viridiplantae</taxon>
        <taxon>Streptophyta</taxon>
        <taxon>Embryophyta</taxon>
        <taxon>Tracheophyta</taxon>
        <taxon>Polypodiopsida</taxon>
        <taxon>Polypodiidae</taxon>
        <taxon>Polypodiales</taxon>
        <taxon>Pteridineae</taxon>
        <taxon>Pteridaceae</taxon>
        <taxon>Parkerioideae</taxon>
        <taxon>Ceratopteris</taxon>
    </lineage>
</organism>
<keyword evidence="2" id="KW-1185">Reference proteome</keyword>
<dbReference type="Proteomes" id="UP000825935">
    <property type="component" value="Chromosome 26"/>
</dbReference>